<dbReference type="InterPro" id="IPR029063">
    <property type="entry name" value="SAM-dependent_MTases_sf"/>
</dbReference>
<organism evidence="1">
    <name type="scientific">seawater metagenome</name>
    <dbReference type="NCBI Taxonomy" id="1561972"/>
    <lineage>
        <taxon>unclassified sequences</taxon>
        <taxon>metagenomes</taxon>
        <taxon>ecological metagenomes</taxon>
    </lineage>
</organism>
<protein>
    <recommendedName>
        <fullName evidence="2">Methyltransferase domain</fullName>
    </recommendedName>
</protein>
<dbReference type="AlphaFoldDB" id="A0A5E8CJ91"/>
<dbReference type="SUPFAM" id="SSF53335">
    <property type="entry name" value="S-adenosyl-L-methionine-dependent methyltransferases"/>
    <property type="match status" value="1"/>
</dbReference>
<reference evidence="1" key="1">
    <citation type="submission" date="2019-09" db="EMBL/GenBank/DDBJ databases">
        <authorList>
            <person name="Needham M D."/>
        </authorList>
    </citation>
    <scope>NUCLEOTIDE SEQUENCE</scope>
</reference>
<dbReference type="EMBL" id="CABVLZ010000002">
    <property type="protein sequence ID" value="VVU94689.1"/>
    <property type="molecule type" value="Genomic_DNA"/>
</dbReference>
<accession>A0A5E8CJ91</accession>
<name>A0A5E8CJ91_9ZZZZ</name>
<evidence type="ECO:0000313" key="1">
    <source>
        <dbReference type="EMBL" id="VVU94689.1"/>
    </source>
</evidence>
<evidence type="ECO:0008006" key="2">
    <source>
        <dbReference type="Google" id="ProtNLM"/>
    </source>
</evidence>
<dbReference type="Gene3D" id="3.40.50.150">
    <property type="entry name" value="Vaccinia Virus protein VP39"/>
    <property type="match status" value="1"/>
</dbReference>
<sequence length="213" mass="25008">MSFWKRSNIVSNSLKYYDYLVNNINCKYVWKCDKSHILNNYKNNMSNNHLEIGPGTGYFLKKFSCNNTKLTLMDINDNILNYSHGNLINNFKSINSINHNIFQKEFYGNYKSVGINYVLHCIPGRIEDNVQILIDNLQPKDCTIFGSSVITDTELVSILAKGELYFLNKFQIFNNKNDKSINLIRYLKNKNYNFNYEIIGNVMIFSINFKRIR</sequence>
<gene>
    <name evidence="1" type="ORF">CPAV1605_414</name>
</gene>
<proteinExistence type="predicted"/>